<dbReference type="PATRIC" id="fig|997876.3.peg.2902"/>
<keyword evidence="3 6" id="KW-0812">Transmembrane</keyword>
<keyword evidence="5 6" id="KW-0472">Membrane</keyword>
<dbReference type="OrthoDB" id="5365632at2"/>
<dbReference type="Proteomes" id="UP000005974">
    <property type="component" value="Unassembled WGS sequence"/>
</dbReference>
<dbReference type="PANTHER" id="PTHR30250">
    <property type="entry name" value="PST FAMILY PREDICTED COLANIC ACID TRANSPORTER"/>
    <property type="match status" value="1"/>
</dbReference>
<evidence type="ECO:0000313" key="7">
    <source>
        <dbReference type="EMBL" id="EIY32279.1"/>
    </source>
</evidence>
<feature type="transmembrane region" description="Helical" evidence="6">
    <location>
        <begin position="20"/>
        <end position="42"/>
    </location>
</feature>
<protein>
    <recommendedName>
        <fullName evidence="9">Polysaccharide biosynthesis protein C-terminal domain-containing protein</fullName>
    </recommendedName>
</protein>
<dbReference type="EMBL" id="AGXJ01000051">
    <property type="protein sequence ID" value="EIY32279.1"/>
    <property type="molecule type" value="Genomic_DNA"/>
</dbReference>
<feature type="transmembrane region" description="Helical" evidence="6">
    <location>
        <begin position="164"/>
        <end position="185"/>
    </location>
</feature>
<sequence>MLISLYTSRKILEALGVEDYGILNVVGGVISMLTFLNGSMSVATQRFLTVELGRKDYGGYNRIFNMAMLIHVALAAFILIGAETVGMWFVNAHLNIPAERMYAANCIYQATVLSALLGVLQTPYHASIVSHERMHVYAYAGLSESFGKLFLVLALLMYPYDRLVVWGFAMFVLQFTAAMVYRIYCIRQFRECKLRLVWNKKIFYSMAGFTGWNMFGTIAWLLKDQGTNILINLFGGPVVNAARGVSCQVTGAIQNLTNGFQSAVNPQLTKKCAAENRDATCRLLCKSSKISYFLLFLVALPVMLEIDFVLDLWLVEVPPMSSLFTRIIIIEALFSTLGSPMITALMATGKIKWYQIIVGSLLLFDIPVAYLLLKCGYPIAIPLVVSATFILLGNAVRFRFCRKQLGLSGKQYSWNVLFPIVAVTALSLICPLGIHVSMPEGWSRLLLTTLVSCLTVSVLTYTIGLSASERTFIVSWVKPKIKQFIHAK</sequence>
<feature type="transmembrane region" description="Helical" evidence="6">
    <location>
        <begin position="63"/>
        <end position="82"/>
    </location>
</feature>
<comment type="subcellular location">
    <subcellularLocation>
        <location evidence="1">Cell membrane</location>
        <topology evidence="1">Multi-pass membrane protein</topology>
    </subcellularLocation>
</comment>
<proteinExistence type="predicted"/>
<dbReference type="GO" id="GO:0005886">
    <property type="term" value="C:plasma membrane"/>
    <property type="evidence" value="ECO:0007669"/>
    <property type="project" value="UniProtKB-SubCell"/>
</dbReference>
<evidence type="ECO:0000256" key="2">
    <source>
        <dbReference type="ARBA" id="ARBA00022475"/>
    </source>
</evidence>
<feature type="transmembrane region" description="Helical" evidence="6">
    <location>
        <begin position="327"/>
        <end position="346"/>
    </location>
</feature>
<evidence type="ECO:0008006" key="9">
    <source>
        <dbReference type="Google" id="ProtNLM"/>
    </source>
</evidence>
<feature type="transmembrane region" description="Helical" evidence="6">
    <location>
        <begin position="442"/>
        <end position="463"/>
    </location>
</feature>
<dbReference type="HOGENOM" id="CLU_040798_1_0_10"/>
<feature type="transmembrane region" description="Helical" evidence="6">
    <location>
        <begin position="412"/>
        <end position="436"/>
    </location>
</feature>
<feature type="transmembrane region" description="Helical" evidence="6">
    <location>
        <begin position="102"/>
        <end position="124"/>
    </location>
</feature>
<evidence type="ECO:0000256" key="1">
    <source>
        <dbReference type="ARBA" id="ARBA00004651"/>
    </source>
</evidence>
<gene>
    <name evidence="7" type="ORF">HMPREF1064_02822</name>
</gene>
<evidence type="ECO:0000256" key="5">
    <source>
        <dbReference type="ARBA" id="ARBA00023136"/>
    </source>
</evidence>
<evidence type="ECO:0000256" key="6">
    <source>
        <dbReference type="SAM" id="Phobius"/>
    </source>
</evidence>
<feature type="transmembrane region" description="Helical" evidence="6">
    <location>
        <begin position="292"/>
        <end position="315"/>
    </location>
</feature>
<organism evidence="7 8">
    <name type="scientific">Phocaeicola dorei CL02T12C06</name>
    <dbReference type="NCBI Taxonomy" id="997876"/>
    <lineage>
        <taxon>Bacteria</taxon>
        <taxon>Pseudomonadati</taxon>
        <taxon>Bacteroidota</taxon>
        <taxon>Bacteroidia</taxon>
        <taxon>Bacteroidales</taxon>
        <taxon>Bacteroidaceae</taxon>
        <taxon>Phocaeicola</taxon>
    </lineage>
</organism>
<name>I9FG38_9BACT</name>
<comment type="caution">
    <text evidence="7">The sequence shown here is derived from an EMBL/GenBank/DDBJ whole genome shotgun (WGS) entry which is preliminary data.</text>
</comment>
<dbReference type="AlphaFoldDB" id="I9FG38"/>
<evidence type="ECO:0000313" key="8">
    <source>
        <dbReference type="Proteomes" id="UP000005974"/>
    </source>
</evidence>
<feature type="transmembrane region" description="Helical" evidence="6">
    <location>
        <begin position="379"/>
        <end position="400"/>
    </location>
</feature>
<accession>I9FG38</accession>
<evidence type="ECO:0000256" key="4">
    <source>
        <dbReference type="ARBA" id="ARBA00022989"/>
    </source>
</evidence>
<dbReference type="InterPro" id="IPR050833">
    <property type="entry name" value="Poly_Biosynth_Transport"/>
</dbReference>
<keyword evidence="2" id="KW-1003">Cell membrane</keyword>
<keyword evidence="8" id="KW-1185">Reference proteome</keyword>
<feature type="transmembrane region" description="Helical" evidence="6">
    <location>
        <begin position="136"/>
        <end position="158"/>
    </location>
</feature>
<dbReference type="PANTHER" id="PTHR30250:SF26">
    <property type="entry name" value="PSMA PROTEIN"/>
    <property type="match status" value="1"/>
</dbReference>
<evidence type="ECO:0000256" key="3">
    <source>
        <dbReference type="ARBA" id="ARBA00022692"/>
    </source>
</evidence>
<dbReference type="RefSeq" id="WP_007846701.1">
    <property type="nucleotide sequence ID" value="NZ_JH724134.1"/>
</dbReference>
<keyword evidence="4 6" id="KW-1133">Transmembrane helix</keyword>
<feature type="transmembrane region" description="Helical" evidence="6">
    <location>
        <begin position="353"/>
        <end position="373"/>
    </location>
</feature>
<reference evidence="7 8" key="1">
    <citation type="submission" date="2012-02" db="EMBL/GenBank/DDBJ databases">
        <title>The Genome Sequence of Bacteroides dorei CL02T12C06.</title>
        <authorList>
            <consortium name="The Broad Institute Genome Sequencing Platform"/>
            <person name="Earl A."/>
            <person name="Ward D."/>
            <person name="Feldgarden M."/>
            <person name="Gevers D."/>
            <person name="Zitomersky N.L."/>
            <person name="Coyne M.J."/>
            <person name="Comstock L.E."/>
            <person name="Young S.K."/>
            <person name="Zeng Q."/>
            <person name="Gargeya S."/>
            <person name="Fitzgerald M."/>
            <person name="Haas B."/>
            <person name="Abouelleil A."/>
            <person name="Alvarado L."/>
            <person name="Arachchi H.M."/>
            <person name="Berlin A."/>
            <person name="Chapman S.B."/>
            <person name="Gearin G."/>
            <person name="Goldberg J."/>
            <person name="Griggs A."/>
            <person name="Gujja S."/>
            <person name="Hansen M."/>
            <person name="Heiman D."/>
            <person name="Howarth C."/>
            <person name="Larimer J."/>
            <person name="Lui A."/>
            <person name="MacDonald P.J.P."/>
            <person name="McCowen C."/>
            <person name="Montmayeur A."/>
            <person name="Murphy C."/>
            <person name="Neiman D."/>
            <person name="Pearson M."/>
            <person name="Priest M."/>
            <person name="Roberts A."/>
            <person name="Saif S."/>
            <person name="Shea T."/>
            <person name="Sisk P."/>
            <person name="Stolte C."/>
            <person name="Sykes S."/>
            <person name="Wortman J."/>
            <person name="Nusbaum C."/>
            <person name="Birren B."/>
        </authorList>
    </citation>
    <scope>NUCLEOTIDE SEQUENCE [LARGE SCALE GENOMIC DNA]</scope>
    <source>
        <strain evidence="7 8">CL02T12C06</strain>
    </source>
</reference>